<protein>
    <submittedName>
        <fullName evidence="1">Uncharacterized protein</fullName>
    </submittedName>
</protein>
<proteinExistence type="predicted"/>
<accession>A0ABN7NHV9</accession>
<evidence type="ECO:0000313" key="2">
    <source>
        <dbReference type="Proteomes" id="UP001153148"/>
    </source>
</evidence>
<sequence length="248" mass="28121">MCASYQQEGGIDPSLLHLPADTPISNTLCMPMSESVSQHIIDIAINQYIHCHKMEGGNISLKIEPDEDLENHLLQQVKLEFETENNLQVKSEVFLKKEVLSYQTPEFEFVSVPTNHPPIKVEFTTYPNKSGYIQVRSFNNDCFKNGKTEGYSINFKGSKKYTCKQDVCPKWPVKGGYCVKHGGIKTNPNISGCTEIRSFNNDWPKREQKEEYSMNNKVTQLRPTCQEVVCSNFALKGGYCKKHGGLKV</sequence>
<name>A0ABN7NHV9_TIMPD</name>
<gene>
    <name evidence="1" type="ORF">TPAB3V08_LOCUS2473</name>
</gene>
<reference evidence="1" key="1">
    <citation type="submission" date="2021-03" db="EMBL/GenBank/DDBJ databases">
        <authorList>
            <person name="Tran Van P."/>
        </authorList>
    </citation>
    <scope>NUCLEOTIDE SEQUENCE</scope>
</reference>
<dbReference type="EMBL" id="CAJPIN010002515">
    <property type="protein sequence ID" value="CAG2055470.1"/>
    <property type="molecule type" value="Genomic_DNA"/>
</dbReference>
<keyword evidence="2" id="KW-1185">Reference proteome</keyword>
<evidence type="ECO:0000313" key="1">
    <source>
        <dbReference type="EMBL" id="CAG2055470.1"/>
    </source>
</evidence>
<dbReference type="Proteomes" id="UP001153148">
    <property type="component" value="Unassembled WGS sequence"/>
</dbReference>
<comment type="caution">
    <text evidence="1">The sequence shown here is derived from an EMBL/GenBank/DDBJ whole genome shotgun (WGS) entry which is preliminary data.</text>
</comment>
<organism evidence="1 2">
    <name type="scientific">Timema podura</name>
    <name type="common">Walking stick</name>
    <dbReference type="NCBI Taxonomy" id="61482"/>
    <lineage>
        <taxon>Eukaryota</taxon>
        <taxon>Metazoa</taxon>
        <taxon>Ecdysozoa</taxon>
        <taxon>Arthropoda</taxon>
        <taxon>Hexapoda</taxon>
        <taxon>Insecta</taxon>
        <taxon>Pterygota</taxon>
        <taxon>Neoptera</taxon>
        <taxon>Polyneoptera</taxon>
        <taxon>Phasmatodea</taxon>
        <taxon>Timematodea</taxon>
        <taxon>Timematoidea</taxon>
        <taxon>Timematidae</taxon>
        <taxon>Timema</taxon>
    </lineage>
</organism>
<feature type="non-terminal residue" evidence="1">
    <location>
        <position position="248"/>
    </location>
</feature>